<comment type="caution">
    <text evidence="5">The sequence shown here is derived from an EMBL/GenBank/DDBJ whole genome shotgun (WGS) entry which is preliminary data.</text>
</comment>
<sequence>MSQVSIRRIGRAAVLSLARPEAGNRITQVLAEELTAALEAARRDPEVAGCVLTGEGSVFCLGGDYRGAGSRIAGRMEFGRAHLDLFDAMARLGKPLVAAVNGHAHAGGFALALSCDLMFLADNATVGLPEAAHGLFPFLALAVARNAMPKAIFFDLAYNARLLNGHEACALHLANEILPPNAVLPRAIEAVERTAHITPDVLTLGRDLYHALSGLGAAEALDQARFALGAALSALDASRDQAEQEHRPRSS</sequence>
<dbReference type="Gene3D" id="3.90.226.10">
    <property type="entry name" value="2-enoyl-CoA Hydratase, Chain A, domain 1"/>
    <property type="match status" value="1"/>
</dbReference>
<accession>A0A840YID0</accession>
<evidence type="ECO:0000313" key="6">
    <source>
        <dbReference type="Proteomes" id="UP000580654"/>
    </source>
</evidence>
<evidence type="ECO:0000313" key="5">
    <source>
        <dbReference type="EMBL" id="MBB5696251.1"/>
    </source>
</evidence>
<gene>
    <name evidence="5" type="ORF">FHS87_004321</name>
</gene>
<evidence type="ECO:0000256" key="4">
    <source>
        <dbReference type="RuleBase" id="RU003707"/>
    </source>
</evidence>
<dbReference type="Pfam" id="PF00378">
    <property type="entry name" value="ECH_1"/>
    <property type="match status" value="1"/>
</dbReference>
<dbReference type="SUPFAM" id="SSF52096">
    <property type="entry name" value="ClpP/crotonase"/>
    <property type="match status" value="1"/>
</dbReference>
<comment type="similarity">
    <text evidence="1 4">Belongs to the enoyl-CoA hydratase/isomerase family.</text>
</comment>
<evidence type="ECO:0000256" key="3">
    <source>
        <dbReference type="ARBA" id="ARBA00023239"/>
    </source>
</evidence>
<reference evidence="5 6" key="1">
    <citation type="submission" date="2020-08" db="EMBL/GenBank/DDBJ databases">
        <title>Genomic Encyclopedia of Type Strains, Phase IV (KMG-IV): sequencing the most valuable type-strain genomes for metagenomic binning, comparative biology and taxonomic classification.</title>
        <authorList>
            <person name="Goeker M."/>
        </authorList>
    </citation>
    <scope>NUCLEOTIDE SEQUENCE [LARGE SCALE GENOMIC DNA]</scope>
    <source>
        <strain evidence="5 6">DSM 25622</strain>
    </source>
</reference>
<dbReference type="InterPro" id="IPR029045">
    <property type="entry name" value="ClpP/crotonase-like_dom_sf"/>
</dbReference>
<dbReference type="InterPro" id="IPR018376">
    <property type="entry name" value="Enoyl-CoA_hyd/isom_CS"/>
</dbReference>
<dbReference type="GO" id="GO:0016829">
    <property type="term" value="F:lyase activity"/>
    <property type="evidence" value="ECO:0007669"/>
    <property type="project" value="UniProtKB-KW"/>
</dbReference>
<dbReference type="Proteomes" id="UP000580654">
    <property type="component" value="Unassembled WGS sequence"/>
</dbReference>
<dbReference type="RefSeq" id="WP_184521396.1">
    <property type="nucleotide sequence ID" value="NZ_JACIJD010000034.1"/>
</dbReference>
<keyword evidence="3" id="KW-0456">Lyase</keyword>
<dbReference type="CDD" id="cd06558">
    <property type="entry name" value="crotonase-like"/>
    <property type="match status" value="1"/>
</dbReference>
<evidence type="ECO:0000256" key="2">
    <source>
        <dbReference type="ARBA" id="ARBA00023098"/>
    </source>
</evidence>
<dbReference type="PANTHER" id="PTHR11941:SF169">
    <property type="entry name" value="(7AS)-7A-METHYL-1,5-DIOXO-2,3,5,6,7,7A-HEXAHYDRO-1H-INDENE-CARBOXYL-COA HYDROLASE"/>
    <property type="match status" value="1"/>
</dbReference>
<evidence type="ECO:0000256" key="1">
    <source>
        <dbReference type="ARBA" id="ARBA00005254"/>
    </source>
</evidence>
<keyword evidence="6" id="KW-1185">Reference proteome</keyword>
<name>A0A840YID0_9PROT</name>
<keyword evidence="2" id="KW-0443">Lipid metabolism</keyword>
<dbReference type="InterPro" id="IPR001753">
    <property type="entry name" value="Enoyl-CoA_hydra/iso"/>
</dbReference>
<dbReference type="PROSITE" id="PS00166">
    <property type="entry name" value="ENOYL_COA_HYDRATASE"/>
    <property type="match status" value="1"/>
</dbReference>
<dbReference type="GO" id="GO:0006635">
    <property type="term" value="P:fatty acid beta-oxidation"/>
    <property type="evidence" value="ECO:0007669"/>
    <property type="project" value="TreeGrafter"/>
</dbReference>
<proteinExistence type="inferred from homology"/>
<organism evidence="5 6">
    <name type="scientific">Muricoccus pecuniae</name>
    <dbReference type="NCBI Taxonomy" id="693023"/>
    <lineage>
        <taxon>Bacteria</taxon>
        <taxon>Pseudomonadati</taxon>
        <taxon>Pseudomonadota</taxon>
        <taxon>Alphaproteobacteria</taxon>
        <taxon>Acetobacterales</taxon>
        <taxon>Roseomonadaceae</taxon>
        <taxon>Muricoccus</taxon>
    </lineage>
</organism>
<dbReference type="EMBL" id="JACIJD010000034">
    <property type="protein sequence ID" value="MBB5696251.1"/>
    <property type="molecule type" value="Genomic_DNA"/>
</dbReference>
<protein>
    <submittedName>
        <fullName evidence="5">Enoyl-CoA hydratase/carnithine racemase</fullName>
    </submittedName>
</protein>
<dbReference type="PANTHER" id="PTHR11941">
    <property type="entry name" value="ENOYL-COA HYDRATASE-RELATED"/>
    <property type="match status" value="1"/>
</dbReference>
<dbReference type="AlphaFoldDB" id="A0A840YID0"/>